<feature type="transmembrane region" description="Helical" evidence="6">
    <location>
        <begin position="148"/>
        <end position="165"/>
    </location>
</feature>
<dbReference type="CDD" id="cd00400">
    <property type="entry name" value="Voltage_gated_ClC"/>
    <property type="match status" value="1"/>
</dbReference>
<feature type="transmembrane region" description="Helical" evidence="6">
    <location>
        <begin position="172"/>
        <end position="191"/>
    </location>
</feature>
<feature type="transmembrane region" description="Helical" evidence="6">
    <location>
        <begin position="292"/>
        <end position="311"/>
    </location>
</feature>
<dbReference type="PANTHER" id="PTHR43427">
    <property type="entry name" value="CHLORIDE CHANNEL PROTEIN CLC-E"/>
    <property type="match status" value="1"/>
</dbReference>
<keyword evidence="2 6" id="KW-0812">Transmembrane</keyword>
<evidence type="ECO:0000256" key="6">
    <source>
        <dbReference type="SAM" id="Phobius"/>
    </source>
</evidence>
<dbReference type="InterPro" id="IPR050368">
    <property type="entry name" value="ClC-type_chloride_channel"/>
</dbReference>
<evidence type="ECO:0000256" key="5">
    <source>
        <dbReference type="SAM" id="MobiDB-lite"/>
    </source>
</evidence>
<keyword evidence="8" id="KW-1185">Reference proteome</keyword>
<dbReference type="GO" id="GO:0016020">
    <property type="term" value="C:membrane"/>
    <property type="evidence" value="ECO:0007669"/>
    <property type="project" value="UniProtKB-SubCell"/>
</dbReference>
<name>A0A512PH99_9CELL</name>
<feature type="transmembrane region" description="Helical" evidence="6">
    <location>
        <begin position="35"/>
        <end position="62"/>
    </location>
</feature>
<feature type="transmembrane region" description="Helical" evidence="6">
    <location>
        <begin position="82"/>
        <end position="104"/>
    </location>
</feature>
<gene>
    <name evidence="7" type="ORF">CSO01_33010</name>
</gene>
<evidence type="ECO:0000256" key="4">
    <source>
        <dbReference type="ARBA" id="ARBA00023136"/>
    </source>
</evidence>
<evidence type="ECO:0000313" key="8">
    <source>
        <dbReference type="Proteomes" id="UP000321798"/>
    </source>
</evidence>
<proteinExistence type="predicted"/>
<accession>A0A512PH99</accession>
<dbReference type="InterPro" id="IPR001807">
    <property type="entry name" value="ClC"/>
</dbReference>
<protein>
    <recommendedName>
        <fullName evidence="9">Chloride channel protein</fullName>
    </recommendedName>
</protein>
<feature type="transmembrane region" description="Helical" evidence="6">
    <location>
        <begin position="392"/>
        <end position="418"/>
    </location>
</feature>
<feature type="transmembrane region" description="Helical" evidence="6">
    <location>
        <begin position="331"/>
        <end position="354"/>
    </location>
</feature>
<feature type="transmembrane region" description="Helical" evidence="6">
    <location>
        <begin position="197"/>
        <end position="220"/>
    </location>
</feature>
<evidence type="ECO:0000256" key="3">
    <source>
        <dbReference type="ARBA" id="ARBA00022989"/>
    </source>
</evidence>
<reference evidence="7 8" key="1">
    <citation type="submission" date="2019-07" db="EMBL/GenBank/DDBJ databases">
        <title>Whole genome shotgun sequence of Cellulomonas soli NBRC 109434.</title>
        <authorList>
            <person name="Hosoyama A."/>
            <person name="Uohara A."/>
            <person name="Ohji S."/>
            <person name="Ichikawa N."/>
        </authorList>
    </citation>
    <scope>NUCLEOTIDE SEQUENCE [LARGE SCALE GENOMIC DNA]</scope>
    <source>
        <strain evidence="7 8">NBRC 109434</strain>
    </source>
</reference>
<dbReference type="RefSeq" id="WP_223203713.1">
    <property type="nucleotide sequence ID" value="NZ_BAABBJ010000016.1"/>
</dbReference>
<evidence type="ECO:0000313" key="7">
    <source>
        <dbReference type="EMBL" id="GEP70586.1"/>
    </source>
</evidence>
<feature type="region of interest" description="Disordered" evidence="5">
    <location>
        <begin position="1"/>
        <end position="21"/>
    </location>
</feature>
<evidence type="ECO:0000256" key="2">
    <source>
        <dbReference type="ARBA" id="ARBA00022692"/>
    </source>
</evidence>
<dbReference type="InterPro" id="IPR014743">
    <property type="entry name" value="Cl-channel_core"/>
</dbReference>
<dbReference type="GO" id="GO:0015108">
    <property type="term" value="F:chloride transmembrane transporter activity"/>
    <property type="evidence" value="ECO:0007669"/>
    <property type="project" value="InterPro"/>
</dbReference>
<dbReference type="EMBL" id="BKAL01000014">
    <property type="protein sequence ID" value="GEP70586.1"/>
    <property type="molecule type" value="Genomic_DNA"/>
</dbReference>
<dbReference type="AlphaFoldDB" id="A0A512PH99"/>
<evidence type="ECO:0000256" key="1">
    <source>
        <dbReference type="ARBA" id="ARBA00004141"/>
    </source>
</evidence>
<feature type="compositionally biased region" description="Low complexity" evidence="5">
    <location>
        <begin position="10"/>
        <end position="19"/>
    </location>
</feature>
<evidence type="ECO:0008006" key="9">
    <source>
        <dbReference type="Google" id="ProtNLM"/>
    </source>
</evidence>
<keyword evidence="4 6" id="KW-0472">Membrane</keyword>
<feature type="transmembrane region" description="Helical" evidence="6">
    <location>
        <begin position="260"/>
        <end position="280"/>
    </location>
</feature>
<comment type="subcellular location">
    <subcellularLocation>
        <location evidence="1">Membrane</location>
        <topology evidence="1">Multi-pass membrane protein</topology>
    </subcellularLocation>
</comment>
<dbReference type="Proteomes" id="UP000321798">
    <property type="component" value="Unassembled WGS sequence"/>
</dbReference>
<dbReference type="Gene3D" id="1.10.3080.10">
    <property type="entry name" value="Clc chloride channel"/>
    <property type="match status" value="1"/>
</dbReference>
<sequence length="459" mass="45619">MPIQDDAVQGAAGAEAAPSPAGPPDLVTVIRSRRYLGALALAAVIGAPISALAYGFLALVATLQGFLFGDLPATLFADGTPAWWPVPWLVLCGLLTGATVRFLPGNGGHSPALGLRMGGAPPVDRELPGIALAALTSLALGSVLGPEAPLIAIGGGLAALTVRLLRRDAPPAALTMMAAAGSFAAISTLLGSPVLGAFLIMEAAGIAGAALTLVALPGLLASGVGALVFVGLNSWTGFGSFSLALTSVPPAGPPTLATLLWAPVVGAAGALLGWVIRWVGLSLRPLVHRSRVLVTTSLGLLIGLTATGYQVATGRDFTQVLFSGQDALPELVAHASAYPVGVLVLLAVAKVLAYGLSLAAFRGGPVFPAMFVGAVVGIALSGLPGMALAPAIGMGIGATCTAMLRLPLTATLLATVLMGSDGVQVTPQVVVAVVVAFVATHLLPSPGPRSPVAPERAPS</sequence>
<feature type="transmembrane region" description="Helical" evidence="6">
    <location>
        <begin position="366"/>
        <end position="386"/>
    </location>
</feature>
<organism evidence="7 8">
    <name type="scientific">Cellulomonas soli</name>
    <dbReference type="NCBI Taxonomy" id="931535"/>
    <lineage>
        <taxon>Bacteria</taxon>
        <taxon>Bacillati</taxon>
        <taxon>Actinomycetota</taxon>
        <taxon>Actinomycetes</taxon>
        <taxon>Micrococcales</taxon>
        <taxon>Cellulomonadaceae</taxon>
        <taxon>Cellulomonas</taxon>
    </lineage>
</organism>
<dbReference type="Pfam" id="PF00654">
    <property type="entry name" value="Voltage_CLC"/>
    <property type="match status" value="1"/>
</dbReference>
<keyword evidence="3 6" id="KW-1133">Transmembrane helix</keyword>
<comment type="caution">
    <text evidence="7">The sequence shown here is derived from an EMBL/GenBank/DDBJ whole genome shotgun (WGS) entry which is preliminary data.</text>
</comment>
<dbReference type="SUPFAM" id="SSF81340">
    <property type="entry name" value="Clc chloride channel"/>
    <property type="match status" value="1"/>
</dbReference>